<gene>
    <name evidence="1" type="ORF">KC19_4G233600</name>
</gene>
<reference evidence="1" key="1">
    <citation type="submission" date="2020-06" db="EMBL/GenBank/DDBJ databases">
        <title>WGS assembly of Ceratodon purpureus strain R40.</title>
        <authorList>
            <person name="Carey S.B."/>
            <person name="Jenkins J."/>
            <person name="Shu S."/>
            <person name="Lovell J.T."/>
            <person name="Sreedasyam A."/>
            <person name="Maumus F."/>
            <person name="Tiley G.P."/>
            <person name="Fernandez-Pozo N."/>
            <person name="Barry K."/>
            <person name="Chen C."/>
            <person name="Wang M."/>
            <person name="Lipzen A."/>
            <person name="Daum C."/>
            <person name="Saski C.A."/>
            <person name="Payton A.C."/>
            <person name="Mcbreen J.C."/>
            <person name="Conrad R.E."/>
            <person name="Kollar L.M."/>
            <person name="Olsson S."/>
            <person name="Huttunen S."/>
            <person name="Landis J.B."/>
            <person name="Wickett N.J."/>
            <person name="Johnson M.G."/>
            <person name="Rensing S.A."/>
            <person name="Grimwood J."/>
            <person name="Schmutz J."/>
            <person name="Mcdaniel S.F."/>
        </authorList>
    </citation>
    <scope>NUCLEOTIDE SEQUENCE</scope>
    <source>
        <strain evidence="1">R40</strain>
    </source>
</reference>
<accession>A0A8T0IEA9</accession>
<comment type="caution">
    <text evidence="1">The sequence shown here is derived from an EMBL/GenBank/DDBJ whole genome shotgun (WGS) entry which is preliminary data.</text>
</comment>
<proteinExistence type="predicted"/>
<dbReference type="Proteomes" id="UP000822688">
    <property type="component" value="Chromosome 4"/>
</dbReference>
<protein>
    <submittedName>
        <fullName evidence="1">Uncharacterized protein</fullName>
    </submittedName>
</protein>
<evidence type="ECO:0000313" key="1">
    <source>
        <dbReference type="EMBL" id="KAG0581221.1"/>
    </source>
</evidence>
<keyword evidence="2" id="KW-1185">Reference proteome</keyword>
<dbReference type="AlphaFoldDB" id="A0A8T0IEA9"/>
<organism evidence="1 2">
    <name type="scientific">Ceratodon purpureus</name>
    <name type="common">Fire moss</name>
    <name type="synonym">Dicranum purpureum</name>
    <dbReference type="NCBI Taxonomy" id="3225"/>
    <lineage>
        <taxon>Eukaryota</taxon>
        <taxon>Viridiplantae</taxon>
        <taxon>Streptophyta</taxon>
        <taxon>Embryophyta</taxon>
        <taxon>Bryophyta</taxon>
        <taxon>Bryophytina</taxon>
        <taxon>Bryopsida</taxon>
        <taxon>Dicranidae</taxon>
        <taxon>Pseudoditrichales</taxon>
        <taxon>Ditrichaceae</taxon>
        <taxon>Ceratodon</taxon>
    </lineage>
</organism>
<name>A0A8T0IEA9_CERPU</name>
<evidence type="ECO:0000313" key="2">
    <source>
        <dbReference type="Proteomes" id="UP000822688"/>
    </source>
</evidence>
<dbReference type="EMBL" id="CM026424">
    <property type="protein sequence ID" value="KAG0581221.1"/>
    <property type="molecule type" value="Genomic_DNA"/>
</dbReference>
<sequence>MDCPGSGPLVLKVMVRNLVSMVWVCGKGKWPGVGEVKGVFMRWCRSGAPHGGDGAGGDRWATWGGCRCGDEAIGTEIGKHRKGGALRLVSCSSLHFIFGSD</sequence>